<dbReference type="AlphaFoldDB" id="A0A2G8L439"/>
<evidence type="ECO:0000313" key="3">
    <source>
        <dbReference type="EMBL" id="PIK55012.1"/>
    </source>
</evidence>
<comment type="caution">
    <text evidence="1">Lacks conserved residue(s) required for the propagation of feature annotation.</text>
</comment>
<protein>
    <submittedName>
        <fullName evidence="3">Putative zonadhesin</fullName>
    </submittedName>
</protein>
<evidence type="ECO:0000259" key="2">
    <source>
        <dbReference type="PROSITE" id="PS50026"/>
    </source>
</evidence>
<evidence type="ECO:0000313" key="4">
    <source>
        <dbReference type="Proteomes" id="UP000230750"/>
    </source>
</evidence>
<proteinExistence type="predicted"/>
<dbReference type="Pfam" id="PF12714">
    <property type="entry name" value="TILa"/>
    <property type="match status" value="1"/>
</dbReference>
<gene>
    <name evidence="3" type="ORF">BSL78_08059</name>
</gene>
<feature type="domain" description="EGF-like" evidence="2">
    <location>
        <begin position="114"/>
        <end position="153"/>
    </location>
</feature>
<reference evidence="3 4" key="1">
    <citation type="journal article" date="2017" name="PLoS Biol.">
        <title>The sea cucumber genome provides insights into morphological evolution and visceral regeneration.</title>
        <authorList>
            <person name="Zhang X."/>
            <person name="Sun L."/>
            <person name="Yuan J."/>
            <person name="Sun Y."/>
            <person name="Gao Y."/>
            <person name="Zhang L."/>
            <person name="Li S."/>
            <person name="Dai H."/>
            <person name="Hamel J.F."/>
            <person name="Liu C."/>
            <person name="Yu Y."/>
            <person name="Liu S."/>
            <person name="Lin W."/>
            <person name="Guo K."/>
            <person name="Jin S."/>
            <person name="Xu P."/>
            <person name="Storey K.B."/>
            <person name="Huan P."/>
            <person name="Zhang T."/>
            <person name="Zhou Y."/>
            <person name="Zhang J."/>
            <person name="Lin C."/>
            <person name="Li X."/>
            <person name="Xing L."/>
            <person name="Huo D."/>
            <person name="Sun M."/>
            <person name="Wang L."/>
            <person name="Mercier A."/>
            <person name="Li F."/>
            <person name="Yang H."/>
            <person name="Xiang J."/>
        </authorList>
    </citation>
    <scope>NUCLEOTIDE SEQUENCE [LARGE SCALE GENOMIC DNA]</scope>
    <source>
        <strain evidence="3">Shaxun</strain>
        <tissue evidence="3">Muscle</tissue>
    </source>
</reference>
<dbReference type="Proteomes" id="UP000230750">
    <property type="component" value="Unassembled WGS sequence"/>
</dbReference>
<dbReference type="EMBL" id="MRZV01000227">
    <property type="protein sequence ID" value="PIK55012.1"/>
    <property type="molecule type" value="Genomic_DNA"/>
</dbReference>
<keyword evidence="4" id="KW-1185">Reference proteome</keyword>
<dbReference type="Gene3D" id="2.40.155.10">
    <property type="entry name" value="Green fluorescent protein"/>
    <property type="match status" value="1"/>
</dbReference>
<dbReference type="InterPro" id="IPR009017">
    <property type="entry name" value="GFP"/>
</dbReference>
<comment type="caution">
    <text evidence="3">The sequence shown here is derived from an EMBL/GenBank/DDBJ whole genome shotgun (WGS) entry which is preliminary data.</text>
</comment>
<dbReference type="OrthoDB" id="5983152at2759"/>
<dbReference type="NCBIfam" id="NF040941">
    <property type="entry name" value="GGGWT_bact"/>
    <property type="match status" value="1"/>
</dbReference>
<name>A0A2G8L439_STIJA</name>
<accession>A0A2G8L439</accession>
<keyword evidence="1" id="KW-0245">EGF-like domain</keyword>
<sequence>MSKCGTSGWCGVRIRIRRIHHLRISLLLHKFSVQRTWCLETVAVMELVQTLSVAMVICEEPETCFCPPDNFLMDGEDCVPIEECECYIQHVGFLQPGKFFVNNDCTQRCNCTLGNLTCDHEYRCSNYASCQPDNGTNICSCNDGYYGDGLTCTLAPIAMNRNAGFTDLVLHHPPTNWTSGPFEVYCDMDTLGGGWTV</sequence>
<dbReference type="PROSITE" id="PS50026">
    <property type="entry name" value="EGF_3"/>
    <property type="match status" value="1"/>
</dbReference>
<evidence type="ECO:0000256" key="1">
    <source>
        <dbReference type="PROSITE-ProRule" id="PRU00076"/>
    </source>
</evidence>
<dbReference type="SUPFAM" id="SSF56496">
    <property type="entry name" value="Fibrinogen C-terminal domain-like"/>
    <property type="match status" value="1"/>
</dbReference>
<dbReference type="InterPro" id="IPR036056">
    <property type="entry name" value="Fibrinogen-like_C"/>
</dbReference>
<dbReference type="PROSITE" id="PS01186">
    <property type="entry name" value="EGF_2"/>
    <property type="match status" value="1"/>
</dbReference>
<dbReference type="InterPro" id="IPR025615">
    <property type="entry name" value="TILa_dom"/>
</dbReference>
<dbReference type="InterPro" id="IPR000742">
    <property type="entry name" value="EGF"/>
</dbReference>
<organism evidence="3 4">
    <name type="scientific">Stichopus japonicus</name>
    <name type="common">Sea cucumber</name>
    <dbReference type="NCBI Taxonomy" id="307972"/>
    <lineage>
        <taxon>Eukaryota</taxon>
        <taxon>Metazoa</taxon>
        <taxon>Echinodermata</taxon>
        <taxon>Eleutherozoa</taxon>
        <taxon>Echinozoa</taxon>
        <taxon>Holothuroidea</taxon>
        <taxon>Aspidochirotacea</taxon>
        <taxon>Aspidochirotida</taxon>
        <taxon>Stichopodidae</taxon>
        <taxon>Apostichopus</taxon>
    </lineage>
</organism>
<dbReference type="STRING" id="307972.A0A2G8L439"/>